<reference evidence="2" key="1">
    <citation type="submission" date="2018-04" db="EMBL/GenBank/DDBJ databases">
        <title>Transcriptome assembly of Sipha flava.</title>
        <authorList>
            <person name="Scully E.D."/>
            <person name="Geib S.M."/>
            <person name="Palmer N.A."/>
            <person name="Koch K."/>
            <person name="Bradshaw J."/>
            <person name="Heng-Moss T."/>
            <person name="Sarath G."/>
        </authorList>
    </citation>
    <scope>NUCLEOTIDE SEQUENCE</scope>
</reference>
<accession>A0A2S2QNR2</accession>
<dbReference type="GO" id="GO:0005549">
    <property type="term" value="F:odorant binding"/>
    <property type="evidence" value="ECO:0007669"/>
    <property type="project" value="InterPro"/>
</dbReference>
<keyword evidence="1" id="KW-0732">Signal</keyword>
<dbReference type="InterPro" id="IPR036728">
    <property type="entry name" value="PBP_GOBP_sf"/>
</dbReference>
<evidence type="ECO:0000313" key="3">
    <source>
        <dbReference type="Proteomes" id="UP000694846"/>
    </source>
</evidence>
<organism evidence="2">
    <name type="scientific">Sipha flava</name>
    <name type="common">yellow sugarcane aphid</name>
    <dbReference type="NCBI Taxonomy" id="143950"/>
    <lineage>
        <taxon>Eukaryota</taxon>
        <taxon>Metazoa</taxon>
        <taxon>Ecdysozoa</taxon>
        <taxon>Arthropoda</taxon>
        <taxon>Hexapoda</taxon>
        <taxon>Insecta</taxon>
        <taxon>Pterygota</taxon>
        <taxon>Neoptera</taxon>
        <taxon>Paraneoptera</taxon>
        <taxon>Hemiptera</taxon>
        <taxon>Sternorrhyncha</taxon>
        <taxon>Aphidomorpha</taxon>
        <taxon>Aphidoidea</taxon>
        <taxon>Aphididae</taxon>
        <taxon>Sipha</taxon>
    </lineage>
</organism>
<dbReference type="SUPFAM" id="SSF47565">
    <property type="entry name" value="Insect pheromone/odorant-binding proteins"/>
    <property type="match status" value="1"/>
</dbReference>
<dbReference type="GeneID" id="112691344"/>
<dbReference type="RefSeq" id="XP_025421307.1">
    <property type="nucleotide sequence ID" value="XM_025565522.1"/>
</dbReference>
<dbReference type="Pfam" id="PF01395">
    <property type="entry name" value="PBP_GOBP"/>
    <property type="match status" value="1"/>
</dbReference>
<dbReference type="InterPro" id="IPR006170">
    <property type="entry name" value="PBP/GOBP"/>
</dbReference>
<dbReference type="EMBL" id="GGMS01010151">
    <property type="protein sequence ID" value="MBY79354.1"/>
    <property type="molecule type" value="Transcribed_RNA"/>
</dbReference>
<name>A0A2S2QNR2_9HEMI</name>
<dbReference type="CDD" id="cd23992">
    <property type="entry name" value="PBP_GOBP"/>
    <property type="match status" value="1"/>
</dbReference>
<proteinExistence type="predicted"/>
<dbReference type="PANTHER" id="PTHR21364:SF2">
    <property type="entry name" value="GENERAL ODORANT-BINDING PROTEIN 19A"/>
    <property type="match status" value="1"/>
</dbReference>
<evidence type="ECO:0000313" key="4">
    <source>
        <dbReference type="RefSeq" id="XP_025421307.1"/>
    </source>
</evidence>
<dbReference type="SMART" id="SM00708">
    <property type="entry name" value="PhBP"/>
    <property type="match status" value="1"/>
</dbReference>
<reference evidence="4" key="2">
    <citation type="submission" date="2025-04" db="UniProtKB">
        <authorList>
            <consortium name="RefSeq"/>
        </authorList>
    </citation>
    <scope>IDENTIFICATION</scope>
    <source>
        <tissue evidence="4">Whole body</tissue>
    </source>
</reference>
<dbReference type="Gene3D" id="1.10.238.20">
    <property type="entry name" value="Pheromone/general odorant binding protein domain"/>
    <property type="match status" value="1"/>
</dbReference>
<dbReference type="OrthoDB" id="6610259at2759"/>
<evidence type="ECO:0000256" key="1">
    <source>
        <dbReference type="SAM" id="SignalP"/>
    </source>
</evidence>
<keyword evidence="3" id="KW-1185">Reference proteome</keyword>
<gene>
    <name evidence="4" type="primary">LOC112691344</name>
    <name evidence="2" type="ORF">g.18171</name>
</gene>
<dbReference type="AlphaFoldDB" id="A0A2S2QNR2"/>
<feature type="signal peptide" evidence="1">
    <location>
        <begin position="1"/>
        <end position="22"/>
    </location>
</feature>
<feature type="chain" id="PRO_5044579209" evidence="1">
    <location>
        <begin position="23"/>
        <end position="146"/>
    </location>
</feature>
<dbReference type="PANTHER" id="PTHR21364">
    <property type="entry name" value="GENERAL ODORANT-BINDING PROTEIN 19A"/>
    <property type="match status" value="1"/>
</dbReference>
<protein>
    <submittedName>
        <fullName evidence="4">Uncharacterized protein LOC112691344</fullName>
    </submittedName>
</protein>
<evidence type="ECO:0000313" key="2">
    <source>
        <dbReference type="EMBL" id="MBY79354.1"/>
    </source>
</evidence>
<dbReference type="Proteomes" id="UP000694846">
    <property type="component" value="Unplaced"/>
</dbReference>
<sequence>MEVLPAAIFLTVLAIVLTDCNAYLSEAAIKKTQLMLKNVCSKKYPVDEETLTKVKSGVFPEDNNNLKCYFGCTMKTMQLINSNGLIEKQTFKDKMSMIAPPAVLSILMPAIDECAGKDKEELCQTSFNFVKCSYAVNPKTLEYLPV</sequence>